<dbReference type="Proteomes" id="UP000437736">
    <property type="component" value="Unassembled WGS sequence"/>
</dbReference>
<dbReference type="SUPFAM" id="SSF53383">
    <property type="entry name" value="PLP-dependent transferases"/>
    <property type="match status" value="1"/>
</dbReference>
<dbReference type="PANTHER" id="PTHR43094">
    <property type="entry name" value="AMINOTRANSFERASE"/>
    <property type="match status" value="1"/>
</dbReference>
<protein>
    <submittedName>
        <fullName evidence="3">Aminotransferase class III-fold pyridoxal phosphate-dependent enzyme</fullName>
    </submittedName>
</protein>
<comment type="caution">
    <text evidence="3">The sequence shown here is derived from an EMBL/GenBank/DDBJ whole genome shotgun (WGS) entry which is preliminary data.</text>
</comment>
<keyword evidence="4" id="KW-1185">Reference proteome</keyword>
<dbReference type="Gene3D" id="3.40.640.10">
    <property type="entry name" value="Type I PLP-dependent aspartate aminotransferase-like (Major domain)"/>
    <property type="match status" value="1"/>
</dbReference>
<dbReference type="EMBL" id="WJHE01000282">
    <property type="protein sequence ID" value="MST32383.1"/>
    <property type="molecule type" value="Genomic_DNA"/>
</dbReference>
<dbReference type="InterPro" id="IPR005814">
    <property type="entry name" value="Aminotrans_3"/>
</dbReference>
<evidence type="ECO:0000256" key="1">
    <source>
        <dbReference type="ARBA" id="ARBA00008954"/>
    </source>
</evidence>
<dbReference type="GO" id="GO:0008483">
    <property type="term" value="F:transaminase activity"/>
    <property type="evidence" value="ECO:0007669"/>
    <property type="project" value="UniProtKB-KW"/>
</dbReference>
<proteinExistence type="inferred from homology"/>
<dbReference type="Pfam" id="PF00202">
    <property type="entry name" value="Aminotran_3"/>
    <property type="match status" value="1"/>
</dbReference>
<name>A0ABW9QSB2_9ACTN</name>
<comment type="similarity">
    <text evidence="1">Belongs to the class-III pyridoxal-phosphate-dependent aminotransferase family.</text>
</comment>
<dbReference type="PANTHER" id="PTHR43094:SF1">
    <property type="entry name" value="AMINOTRANSFERASE CLASS-III"/>
    <property type="match status" value="1"/>
</dbReference>
<evidence type="ECO:0000313" key="4">
    <source>
        <dbReference type="Proteomes" id="UP000437736"/>
    </source>
</evidence>
<keyword evidence="3" id="KW-0808">Transferase</keyword>
<keyword evidence="2" id="KW-0663">Pyridoxal phosphate</keyword>
<dbReference type="InterPro" id="IPR015422">
    <property type="entry name" value="PyrdxlP-dep_Trfase_small"/>
</dbReference>
<gene>
    <name evidence="3" type="ORF">GHK86_06570</name>
</gene>
<keyword evidence="3" id="KW-0032">Aminotransferase</keyword>
<feature type="non-terminal residue" evidence="3">
    <location>
        <position position="96"/>
    </location>
</feature>
<dbReference type="Gene3D" id="3.90.1150.10">
    <property type="entry name" value="Aspartate Aminotransferase, domain 1"/>
    <property type="match status" value="1"/>
</dbReference>
<dbReference type="InterPro" id="IPR015421">
    <property type="entry name" value="PyrdxlP-dep_Trfase_major"/>
</dbReference>
<reference evidence="3 4" key="1">
    <citation type="submission" date="2019-11" db="EMBL/GenBank/DDBJ databases">
        <title>Acidiferrimicrobium australis gen. nov., sp. nov., an acidophilic and obligately heterotrophic, member of the Actinobacteria that catalyses dissimilatory oxido- reduction of iron isolated from metal-rich acidic water in Chile.</title>
        <authorList>
            <person name="Gonzalez D."/>
            <person name="Huber K."/>
            <person name="Hedrich S."/>
            <person name="Rojas-Villalobos C."/>
            <person name="Quatrini R."/>
            <person name="Dinamarca M.A."/>
            <person name="Schwarz A."/>
            <person name="Canales C."/>
            <person name="Nancucheo I."/>
        </authorList>
    </citation>
    <scope>NUCLEOTIDE SEQUENCE [LARGE SCALE GENOMIC DNA]</scope>
    <source>
        <strain evidence="3 4">USS-CCA1</strain>
    </source>
</reference>
<dbReference type="InterPro" id="IPR015424">
    <property type="entry name" value="PyrdxlP-dep_Trfase"/>
</dbReference>
<sequence length="96" mass="10707">MTHTLDPATTDAERVRHDDRAHVFHSWSAQELIDPLPIASASGSHFTDYDGKRYLDFSSQLVNVNIGYQHPKLVAAIAEQAGRLCTIQPAFANDMR</sequence>
<evidence type="ECO:0000256" key="2">
    <source>
        <dbReference type="ARBA" id="ARBA00022898"/>
    </source>
</evidence>
<organism evidence="3 4">
    <name type="scientific">Acidiferrimicrobium australe</name>
    <dbReference type="NCBI Taxonomy" id="2664430"/>
    <lineage>
        <taxon>Bacteria</taxon>
        <taxon>Bacillati</taxon>
        <taxon>Actinomycetota</taxon>
        <taxon>Acidimicrobiia</taxon>
        <taxon>Acidimicrobiales</taxon>
        <taxon>Acidimicrobiaceae</taxon>
        <taxon>Acidiferrimicrobium</taxon>
    </lineage>
</organism>
<accession>A0ABW9QSB2</accession>
<evidence type="ECO:0000313" key="3">
    <source>
        <dbReference type="EMBL" id="MST32383.1"/>
    </source>
</evidence>